<keyword evidence="2" id="KW-0067">ATP-binding</keyword>
<evidence type="ECO:0000259" key="3">
    <source>
        <dbReference type="Pfam" id="PF00005"/>
    </source>
</evidence>
<dbReference type="Pfam" id="PF00005">
    <property type="entry name" value="ABC_tran"/>
    <property type="match status" value="1"/>
</dbReference>
<dbReference type="InterPro" id="IPR027417">
    <property type="entry name" value="P-loop_NTPase"/>
</dbReference>
<dbReference type="PANTHER" id="PTHR43158:SF2">
    <property type="entry name" value="SKFA PEPTIDE EXPORT ATP-BINDING PROTEIN SKFE"/>
    <property type="match status" value="1"/>
</dbReference>
<keyword evidence="1" id="KW-0547">Nucleotide-binding</keyword>
<dbReference type="GO" id="GO:0005524">
    <property type="term" value="F:ATP binding"/>
    <property type="evidence" value="ECO:0007669"/>
    <property type="project" value="UniProtKB-KW"/>
</dbReference>
<protein>
    <recommendedName>
        <fullName evidence="3">ABC transporter domain-containing protein</fullName>
    </recommendedName>
</protein>
<accession>A0AB73A5S8</accession>
<comment type="caution">
    <text evidence="4">The sequence shown here is derived from an EMBL/GenBank/DDBJ whole genome shotgun (WGS) entry which is preliminary data.</text>
</comment>
<feature type="domain" description="ABC transporter" evidence="3">
    <location>
        <begin position="19"/>
        <end position="122"/>
    </location>
</feature>
<reference evidence="4 5" key="1">
    <citation type="submission" date="2013-06" db="EMBL/GenBank/DDBJ databases">
        <authorList>
            <person name="Weinstock G."/>
            <person name="Sodergren E."/>
            <person name="Lobos E.A."/>
            <person name="Fulton L."/>
            <person name="Fulton R."/>
            <person name="Courtney L."/>
            <person name="Fronick C."/>
            <person name="O'Laughlin M."/>
            <person name="Godfrey J."/>
            <person name="Wilson R.M."/>
            <person name="Miner T."/>
            <person name="Farmer C."/>
            <person name="Delehaunty K."/>
            <person name="Cordes M."/>
            <person name="Minx P."/>
            <person name="Tomlinson C."/>
            <person name="Chen J."/>
            <person name="Wollam A."/>
            <person name="Pepin K.H."/>
            <person name="Bhonagiri V."/>
            <person name="Zhang X."/>
            <person name="Warren W."/>
            <person name="Mitreva M."/>
            <person name="Mardis E.R."/>
            <person name="Wilson R.K."/>
        </authorList>
    </citation>
    <scope>NUCLEOTIDE SEQUENCE [LARGE SCALE GENOMIC DNA]</scope>
    <source>
        <strain evidence="4 5">SD2A-2</strain>
    </source>
</reference>
<evidence type="ECO:0000256" key="1">
    <source>
        <dbReference type="ARBA" id="ARBA00022741"/>
    </source>
</evidence>
<dbReference type="GO" id="GO:0016887">
    <property type="term" value="F:ATP hydrolysis activity"/>
    <property type="evidence" value="ECO:0007669"/>
    <property type="project" value="InterPro"/>
</dbReference>
<dbReference type="AlphaFoldDB" id="A0AB73A5S8"/>
<gene>
    <name evidence="4" type="ORF">D356_02770</name>
</gene>
<dbReference type="PANTHER" id="PTHR43158">
    <property type="entry name" value="SKFA PEPTIDE EXPORT ATP-BINDING PROTEIN SKFE"/>
    <property type="match status" value="1"/>
</dbReference>
<evidence type="ECO:0000313" key="4">
    <source>
        <dbReference type="EMBL" id="EPI07889.1"/>
    </source>
</evidence>
<dbReference type="SUPFAM" id="SSF52540">
    <property type="entry name" value="P-loop containing nucleoside triphosphate hydrolases"/>
    <property type="match status" value="1"/>
</dbReference>
<proteinExistence type="predicted"/>
<name>A0AB73A5S8_ENTFC</name>
<evidence type="ECO:0000313" key="5">
    <source>
        <dbReference type="Proteomes" id="UP000014622"/>
    </source>
</evidence>
<organism evidence="4 5">
    <name type="scientific">Enterococcus faecium SD2A-2</name>
    <dbReference type="NCBI Taxonomy" id="1244154"/>
    <lineage>
        <taxon>Bacteria</taxon>
        <taxon>Bacillati</taxon>
        <taxon>Bacillota</taxon>
        <taxon>Bacilli</taxon>
        <taxon>Lactobacillales</taxon>
        <taxon>Enterococcaceae</taxon>
        <taxon>Enterococcus</taxon>
    </lineage>
</organism>
<dbReference type="EMBL" id="ATIT01000141">
    <property type="protein sequence ID" value="EPI07889.1"/>
    <property type="molecule type" value="Genomic_DNA"/>
</dbReference>
<dbReference type="Proteomes" id="UP000014622">
    <property type="component" value="Unassembled WGS sequence"/>
</dbReference>
<sequence>MTLLIKNMNMKRGKKRVIRQLDLLVESGEVAALIAPNGFGKTTLLNGIAQLLPTTYDQLSLHNISPTAYTDYRRSFFFLESTNQLSDYLTAVDYLTLIKYYWQSKVEYQTVFQRLKMTEYLTLRLEKCL</sequence>
<dbReference type="Gene3D" id="3.40.50.300">
    <property type="entry name" value="P-loop containing nucleotide triphosphate hydrolases"/>
    <property type="match status" value="1"/>
</dbReference>
<evidence type="ECO:0000256" key="2">
    <source>
        <dbReference type="ARBA" id="ARBA00022840"/>
    </source>
</evidence>
<dbReference type="InterPro" id="IPR003439">
    <property type="entry name" value="ABC_transporter-like_ATP-bd"/>
</dbReference>